<name>A0A553PG30_TIGCA</name>
<proteinExistence type="predicted"/>
<dbReference type="Gene3D" id="1.20.1250.20">
    <property type="entry name" value="MFS general substrate transporter like domains"/>
    <property type="match status" value="2"/>
</dbReference>
<evidence type="ECO:0000313" key="8">
    <source>
        <dbReference type="Proteomes" id="UP000318571"/>
    </source>
</evidence>
<evidence type="ECO:0000313" key="7">
    <source>
        <dbReference type="EMBL" id="TRY76638.1"/>
    </source>
</evidence>
<evidence type="ECO:0000256" key="2">
    <source>
        <dbReference type="ARBA" id="ARBA00022692"/>
    </source>
</evidence>
<dbReference type="GO" id="GO:0016020">
    <property type="term" value="C:membrane"/>
    <property type="evidence" value="ECO:0007669"/>
    <property type="project" value="UniProtKB-SubCell"/>
</dbReference>
<dbReference type="SUPFAM" id="SSF103473">
    <property type="entry name" value="MFS general substrate transporter"/>
    <property type="match status" value="2"/>
</dbReference>
<accession>A0A553PG30</accession>
<dbReference type="GO" id="GO:0022857">
    <property type="term" value="F:transmembrane transporter activity"/>
    <property type="evidence" value="ECO:0007669"/>
    <property type="project" value="InterPro"/>
</dbReference>
<dbReference type="Pfam" id="PF00083">
    <property type="entry name" value="Sugar_tr"/>
    <property type="match status" value="2"/>
</dbReference>
<organism evidence="7 8">
    <name type="scientific">Tigriopus californicus</name>
    <name type="common">Marine copepod</name>
    <dbReference type="NCBI Taxonomy" id="6832"/>
    <lineage>
        <taxon>Eukaryota</taxon>
        <taxon>Metazoa</taxon>
        <taxon>Ecdysozoa</taxon>
        <taxon>Arthropoda</taxon>
        <taxon>Crustacea</taxon>
        <taxon>Multicrustacea</taxon>
        <taxon>Hexanauplia</taxon>
        <taxon>Copepoda</taxon>
        <taxon>Harpacticoida</taxon>
        <taxon>Harpacticidae</taxon>
        <taxon>Tigriopus</taxon>
    </lineage>
</organism>
<gene>
    <name evidence="7" type="ORF">TCAL_08782</name>
</gene>
<keyword evidence="8" id="KW-1185">Reference proteome</keyword>
<protein>
    <recommendedName>
        <fullName evidence="6">Major facilitator superfamily (MFS) profile domain-containing protein</fullName>
    </recommendedName>
</protein>
<feature type="transmembrane region" description="Helical" evidence="5">
    <location>
        <begin position="42"/>
        <end position="62"/>
    </location>
</feature>
<dbReference type="Proteomes" id="UP000318571">
    <property type="component" value="Chromosome 5"/>
</dbReference>
<feature type="transmembrane region" description="Helical" evidence="5">
    <location>
        <begin position="224"/>
        <end position="248"/>
    </location>
</feature>
<dbReference type="InterPro" id="IPR005828">
    <property type="entry name" value="MFS_sugar_transport-like"/>
</dbReference>
<feature type="transmembrane region" description="Helical" evidence="5">
    <location>
        <begin position="128"/>
        <end position="150"/>
    </location>
</feature>
<dbReference type="OMA" id="SNEISWI"/>
<evidence type="ECO:0000256" key="1">
    <source>
        <dbReference type="ARBA" id="ARBA00004141"/>
    </source>
</evidence>
<dbReference type="EMBL" id="VCGU01000004">
    <property type="protein sequence ID" value="TRY76638.1"/>
    <property type="molecule type" value="Genomic_DNA"/>
</dbReference>
<feature type="domain" description="Major facilitator superfamily (MFS) profile" evidence="6">
    <location>
        <begin position="1"/>
        <end position="277"/>
    </location>
</feature>
<comment type="subcellular location">
    <subcellularLocation>
        <location evidence="1">Membrane</location>
        <topology evidence="1">Multi-pass membrane protein</topology>
    </subcellularLocation>
</comment>
<dbReference type="InterPro" id="IPR050549">
    <property type="entry name" value="MFS_Trehalose_Transporter"/>
</dbReference>
<dbReference type="AlphaFoldDB" id="A0A553PG30"/>
<comment type="caution">
    <text evidence="7">The sequence shown here is derived from an EMBL/GenBank/DDBJ whole genome shotgun (WGS) entry which is preliminary data.</text>
</comment>
<dbReference type="InterPro" id="IPR036259">
    <property type="entry name" value="MFS_trans_sf"/>
</dbReference>
<sequence length="277" mass="29679">MIGFGLGFSAIFLPHIETQGIKESSSLNQASSPDIGSNEISWIASMLSVGQIFGSLSVSIGGNVLGRKGVMLLSCLPIFLGWLTLFAAQSLALVLVGRLLTGLGMGMQGAIHAVYVSELVNPKWIGTATASGVTTITWGILVAFILGSLIHWREASPSVNSYIATITIGLVQVFGSLLGVVLIRKLGNRFLLLCSSLGSFISMAALGLTLYVGKQHPEFEFLEWLPVLWLVAFTISFTSGLAPVPWVLMGKLFAGIIFDCNPNLQISHYFFCFSVVF</sequence>
<reference evidence="7 8" key="1">
    <citation type="journal article" date="2018" name="Nat. Ecol. Evol.">
        <title>Genomic signatures of mitonuclear coevolution across populations of Tigriopus californicus.</title>
        <authorList>
            <person name="Barreto F.S."/>
            <person name="Watson E.T."/>
            <person name="Lima T.G."/>
            <person name="Willett C.S."/>
            <person name="Edmands S."/>
            <person name="Li W."/>
            <person name="Burton R.S."/>
        </authorList>
    </citation>
    <scope>NUCLEOTIDE SEQUENCE [LARGE SCALE GENOMIC DNA]</scope>
    <source>
        <strain evidence="7 8">San Diego</strain>
    </source>
</reference>
<dbReference type="PANTHER" id="PTHR48021:SF1">
    <property type="entry name" value="GH07001P-RELATED"/>
    <property type="match status" value="1"/>
</dbReference>
<dbReference type="InterPro" id="IPR020846">
    <property type="entry name" value="MFS_dom"/>
</dbReference>
<keyword evidence="2 5" id="KW-0812">Transmembrane</keyword>
<keyword evidence="3 5" id="KW-1133">Transmembrane helix</keyword>
<dbReference type="STRING" id="6832.A0A553PG30"/>
<evidence type="ECO:0000256" key="3">
    <source>
        <dbReference type="ARBA" id="ARBA00022989"/>
    </source>
</evidence>
<evidence type="ECO:0000256" key="4">
    <source>
        <dbReference type="ARBA" id="ARBA00023136"/>
    </source>
</evidence>
<feature type="transmembrane region" description="Helical" evidence="5">
    <location>
        <begin position="95"/>
        <end position="116"/>
    </location>
</feature>
<feature type="transmembrane region" description="Helical" evidence="5">
    <location>
        <begin position="190"/>
        <end position="212"/>
    </location>
</feature>
<keyword evidence="4 5" id="KW-0472">Membrane</keyword>
<feature type="transmembrane region" description="Helical" evidence="5">
    <location>
        <begin position="162"/>
        <end position="183"/>
    </location>
</feature>
<evidence type="ECO:0000256" key="5">
    <source>
        <dbReference type="SAM" id="Phobius"/>
    </source>
</evidence>
<dbReference type="PANTHER" id="PTHR48021">
    <property type="match status" value="1"/>
</dbReference>
<dbReference type="PROSITE" id="PS50850">
    <property type="entry name" value="MFS"/>
    <property type="match status" value="1"/>
</dbReference>
<evidence type="ECO:0000259" key="6">
    <source>
        <dbReference type="PROSITE" id="PS50850"/>
    </source>
</evidence>
<feature type="transmembrane region" description="Helical" evidence="5">
    <location>
        <begin position="69"/>
        <end position="89"/>
    </location>
</feature>